<dbReference type="RefSeq" id="WP_144869562.1">
    <property type="nucleotide sequence ID" value="NZ_LR213873.1"/>
</dbReference>
<dbReference type="HAMAP" id="MF_01197">
    <property type="entry name" value="SepF"/>
    <property type="match status" value="1"/>
</dbReference>
<feature type="region of interest" description="Disordered" evidence="6">
    <location>
        <begin position="18"/>
        <end position="63"/>
    </location>
</feature>
<dbReference type="PANTHER" id="PTHR35798:SF1">
    <property type="entry name" value="CELL DIVISION PROTEIN SEPF"/>
    <property type="match status" value="1"/>
</dbReference>
<dbReference type="InterPro" id="IPR023052">
    <property type="entry name" value="Cell_div_SepF"/>
</dbReference>
<sequence>MSVTNFFKKLVRPEEDDDYDYVEVGDEAESFDEEDESQFSPKNNLDTNQYRDRQKFSAKQKKSMKDNNVIEMRGINNEKTEVMVIEPKSFDDMPKVIDALRDRKSVVLNLENMDPEKAQRSVDFVAGGTYAMDGHYERVGDNIFLFAPSCVTVSNLSGLISNADDFTTARSRRPTRDSISNSLDYWSEQNVVAQ</sequence>
<dbReference type="GO" id="GO:0043093">
    <property type="term" value="P:FtsZ-dependent cytokinesis"/>
    <property type="evidence" value="ECO:0007669"/>
    <property type="project" value="UniProtKB-UniRule"/>
</dbReference>
<dbReference type="EMBL" id="CAACVJ010000025">
    <property type="protein sequence ID" value="VEP11808.1"/>
    <property type="molecule type" value="Genomic_DNA"/>
</dbReference>
<dbReference type="Gene3D" id="3.30.110.150">
    <property type="entry name" value="SepF-like protein"/>
    <property type="match status" value="1"/>
</dbReference>
<name>A0A563VK72_9CYAN</name>
<protein>
    <recommendedName>
        <fullName evidence="5">Cell division protein SepF</fullName>
    </recommendedName>
</protein>
<accession>A0A563VK72</accession>
<gene>
    <name evidence="5 7" type="primary">sepF</name>
    <name evidence="7" type="ORF">H1P_1200021</name>
</gene>
<dbReference type="GO" id="GO:0005737">
    <property type="term" value="C:cytoplasm"/>
    <property type="evidence" value="ECO:0007669"/>
    <property type="project" value="UniProtKB-SubCell"/>
</dbReference>
<evidence type="ECO:0000256" key="6">
    <source>
        <dbReference type="SAM" id="MobiDB-lite"/>
    </source>
</evidence>
<comment type="subunit">
    <text evidence="5">Homodimer. Interacts with FtsZ.</text>
</comment>
<keyword evidence="3 5" id="KW-0131">Cell cycle</keyword>
<proteinExistence type="inferred from homology"/>
<comment type="function">
    <text evidence="4 5">Cell division protein that is part of the divisome complex and is recruited early to the Z-ring. Probably stimulates Z-ring formation, perhaps through the cross-linking of FtsZ protofilaments. Its function overlaps with FtsA.</text>
</comment>
<dbReference type="Proteomes" id="UP000320055">
    <property type="component" value="Unassembled WGS sequence"/>
</dbReference>
<comment type="subcellular location">
    <subcellularLocation>
        <location evidence="5">Cytoplasm</location>
    </subcellularLocation>
    <text evidence="5">Localizes to the division site, in a FtsZ-dependent manner.</text>
</comment>
<dbReference type="Pfam" id="PF04472">
    <property type="entry name" value="SepF"/>
    <property type="match status" value="1"/>
</dbReference>
<feature type="compositionally biased region" description="Acidic residues" evidence="6">
    <location>
        <begin position="18"/>
        <end position="37"/>
    </location>
</feature>
<dbReference type="OrthoDB" id="9815206at2"/>
<organism evidence="7 8">
    <name type="scientific">Hyella patelloides LEGE 07179</name>
    <dbReference type="NCBI Taxonomy" id="945734"/>
    <lineage>
        <taxon>Bacteria</taxon>
        <taxon>Bacillati</taxon>
        <taxon>Cyanobacteriota</taxon>
        <taxon>Cyanophyceae</taxon>
        <taxon>Pleurocapsales</taxon>
        <taxon>Hyellaceae</taxon>
        <taxon>Hyella</taxon>
    </lineage>
</organism>
<dbReference type="PANTHER" id="PTHR35798">
    <property type="entry name" value="CELL DIVISION PROTEIN SEPF"/>
    <property type="match status" value="1"/>
</dbReference>
<dbReference type="GO" id="GO:0000917">
    <property type="term" value="P:division septum assembly"/>
    <property type="evidence" value="ECO:0007669"/>
    <property type="project" value="UniProtKB-KW"/>
</dbReference>
<evidence type="ECO:0000256" key="1">
    <source>
        <dbReference type="ARBA" id="ARBA00022618"/>
    </source>
</evidence>
<keyword evidence="2 5" id="KW-0717">Septation</keyword>
<dbReference type="InterPro" id="IPR038594">
    <property type="entry name" value="SepF-like_sf"/>
</dbReference>
<keyword evidence="5" id="KW-0963">Cytoplasm</keyword>
<comment type="similarity">
    <text evidence="5">Belongs to the SepF family.</text>
</comment>
<dbReference type="AlphaFoldDB" id="A0A563VK72"/>
<evidence type="ECO:0000313" key="7">
    <source>
        <dbReference type="EMBL" id="VEP11808.1"/>
    </source>
</evidence>
<evidence type="ECO:0000256" key="2">
    <source>
        <dbReference type="ARBA" id="ARBA00023210"/>
    </source>
</evidence>
<evidence type="ECO:0000256" key="3">
    <source>
        <dbReference type="ARBA" id="ARBA00023306"/>
    </source>
</evidence>
<dbReference type="InterPro" id="IPR007561">
    <property type="entry name" value="Cell_div_SepF/SepF-rel"/>
</dbReference>
<keyword evidence="1 5" id="KW-0132">Cell division</keyword>
<keyword evidence="8" id="KW-1185">Reference proteome</keyword>
<evidence type="ECO:0000256" key="5">
    <source>
        <dbReference type="HAMAP-Rule" id="MF_01197"/>
    </source>
</evidence>
<reference evidence="7 8" key="1">
    <citation type="submission" date="2019-01" db="EMBL/GenBank/DDBJ databases">
        <authorList>
            <person name="Brito A."/>
        </authorList>
    </citation>
    <scope>NUCLEOTIDE SEQUENCE [LARGE SCALE GENOMIC DNA]</scope>
    <source>
        <strain evidence="7">1</strain>
    </source>
</reference>
<evidence type="ECO:0000313" key="8">
    <source>
        <dbReference type="Proteomes" id="UP000320055"/>
    </source>
</evidence>
<evidence type="ECO:0000256" key="4">
    <source>
        <dbReference type="ARBA" id="ARBA00044936"/>
    </source>
</evidence>